<evidence type="ECO:0000313" key="1">
    <source>
        <dbReference type="EMBL" id="REC66307.1"/>
    </source>
</evidence>
<organism evidence="1 2">
    <name type="scientific">Chryseobacterium flavum</name>
    <dbReference type="NCBI Taxonomy" id="415851"/>
    <lineage>
        <taxon>Bacteria</taxon>
        <taxon>Pseudomonadati</taxon>
        <taxon>Bacteroidota</taxon>
        <taxon>Flavobacteriia</taxon>
        <taxon>Flavobacteriales</taxon>
        <taxon>Weeksellaceae</taxon>
        <taxon>Chryseobacterium group</taxon>
        <taxon>Chryseobacterium</taxon>
    </lineage>
</organism>
<comment type="caution">
    <text evidence="1">The sequence shown here is derived from an EMBL/GenBank/DDBJ whole genome shotgun (WGS) entry which is preliminary data.</text>
</comment>
<proteinExistence type="predicted"/>
<dbReference type="OrthoDB" id="1260127at2"/>
<accession>A0A3D9CKP6</accession>
<dbReference type="Proteomes" id="UP000256769">
    <property type="component" value="Unassembled WGS sequence"/>
</dbReference>
<gene>
    <name evidence="1" type="ORF">DRF59_12610</name>
</gene>
<dbReference type="AlphaFoldDB" id="A0A3D9CKP6"/>
<reference evidence="1 2" key="1">
    <citation type="journal article" date="2007" name="Int. J. Syst. Evol. Microbiol.">
        <title>Chryseobacterium flavum sp. nov., isolated from polluted soil.</title>
        <authorList>
            <person name="Zhou Y."/>
            <person name="Dong J."/>
            <person name="Wang X."/>
            <person name="Huang X."/>
            <person name="Zhang K.Y."/>
            <person name="Zhang Y.Q."/>
            <person name="Guo Y.F."/>
            <person name="Lai R."/>
            <person name="Li W.J."/>
        </authorList>
    </citation>
    <scope>NUCLEOTIDE SEQUENCE [LARGE SCALE GENOMIC DNA]</scope>
    <source>
        <strain evidence="1 2">KCTC 12877</strain>
    </source>
</reference>
<dbReference type="RefSeq" id="WP_115960480.1">
    <property type="nucleotide sequence ID" value="NZ_CBCRVL010000025.1"/>
</dbReference>
<evidence type="ECO:0000313" key="2">
    <source>
        <dbReference type="Proteomes" id="UP000256769"/>
    </source>
</evidence>
<sequence>MKKQNQPNYKRIYSDIIDQKFPHKKAECKKLLEKKMLTALDIIELNNRIFGTKNQNLQKMNQKFRSYNETDILRILNYQRNHRMNNLQVAELFGLSKNTLTKWRKIFQ</sequence>
<protein>
    <submittedName>
        <fullName evidence="1">Helix-turn-helix domain-containing protein</fullName>
    </submittedName>
</protein>
<dbReference type="EMBL" id="QNUE01000009">
    <property type="protein sequence ID" value="REC66307.1"/>
    <property type="molecule type" value="Genomic_DNA"/>
</dbReference>
<keyword evidence="2" id="KW-1185">Reference proteome</keyword>
<name>A0A3D9CKP6_9FLAO</name>